<dbReference type="PANTHER" id="PTHR47235:SF1">
    <property type="entry name" value="BLR6548 PROTEIN"/>
    <property type="match status" value="1"/>
</dbReference>
<organism evidence="3">
    <name type="scientific">freshwater metagenome</name>
    <dbReference type="NCBI Taxonomy" id="449393"/>
    <lineage>
        <taxon>unclassified sequences</taxon>
        <taxon>metagenomes</taxon>
        <taxon>ecological metagenomes</taxon>
    </lineage>
</organism>
<dbReference type="SUPFAM" id="SSF53822">
    <property type="entry name" value="Periplasmic binding protein-like I"/>
    <property type="match status" value="1"/>
</dbReference>
<dbReference type="Gene3D" id="3.40.50.2300">
    <property type="match status" value="2"/>
</dbReference>
<evidence type="ECO:0000256" key="1">
    <source>
        <dbReference type="ARBA" id="ARBA00022729"/>
    </source>
</evidence>
<sequence>MMGNTTRKRAILASALLAITGLFASALPAQAAEVGVTAKEIKLGITSPLSGRVAAVYGKVPGAMNAYFQHVNDNGGVYGRSIKLISKDDAYLPTSAVAQTNQLILKDKVFAIVGALGTANHLAALRSTNLSGRGIPDLFVNTGFSGFADPKKYKTTFAVLPSYRMEAKIMAKYIKDNLPGKKIALIVQDDDFGIDAAAGFAQAGLTFEKTIKFPVGRDTAADAQGWITNTLKPANIDLAIVFATTSTTAALLGTSAALGYRPTSGWMLGSVGGDSNTLIAGRVPLAILNGAIGFNFAPDPQDPTDEYVAEFKKIYAKYVPGSTFDLTVLQGMNTAMLTVQALRAAGKNLTRKGLIAAIKAKGSTFASAGFTPLKYSNTSHVGYNGYWIGKYSATGALLPIDGKRTIYTTDSGSGAVKVITSSRAKLPKDGLPTNK</sequence>
<dbReference type="CDD" id="cd06343">
    <property type="entry name" value="PBP1_ABC_ligand_binding-like"/>
    <property type="match status" value="1"/>
</dbReference>
<accession>A0A6J6DP57</accession>
<evidence type="ECO:0000259" key="2">
    <source>
        <dbReference type="Pfam" id="PF13458"/>
    </source>
</evidence>
<dbReference type="InterPro" id="IPR028082">
    <property type="entry name" value="Peripla_BP_I"/>
</dbReference>
<keyword evidence="1" id="KW-0732">Signal</keyword>
<dbReference type="PANTHER" id="PTHR47235">
    <property type="entry name" value="BLR6548 PROTEIN"/>
    <property type="match status" value="1"/>
</dbReference>
<dbReference type="Pfam" id="PF13458">
    <property type="entry name" value="Peripla_BP_6"/>
    <property type="match status" value="1"/>
</dbReference>
<name>A0A6J6DP57_9ZZZZ</name>
<reference evidence="3" key="1">
    <citation type="submission" date="2020-05" db="EMBL/GenBank/DDBJ databases">
        <authorList>
            <person name="Chiriac C."/>
            <person name="Salcher M."/>
            <person name="Ghai R."/>
            <person name="Kavagutti S V."/>
        </authorList>
    </citation>
    <scope>NUCLEOTIDE SEQUENCE</scope>
</reference>
<feature type="domain" description="Leucine-binding protein" evidence="2">
    <location>
        <begin position="40"/>
        <end position="395"/>
    </location>
</feature>
<gene>
    <name evidence="3" type="ORF">UFOPK1689_00219</name>
</gene>
<dbReference type="InterPro" id="IPR028081">
    <property type="entry name" value="Leu-bd"/>
</dbReference>
<proteinExistence type="predicted"/>
<dbReference type="AlphaFoldDB" id="A0A6J6DP57"/>
<evidence type="ECO:0000313" key="3">
    <source>
        <dbReference type="EMBL" id="CAB4563933.1"/>
    </source>
</evidence>
<dbReference type="EMBL" id="CAEZTN010000003">
    <property type="protein sequence ID" value="CAB4563933.1"/>
    <property type="molecule type" value="Genomic_DNA"/>
</dbReference>
<protein>
    <submittedName>
        <fullName evidence="3">Unannotated protein</fullName>
    </submittedName>
</protein>